<protein>
    <recommendedName>
        <fullName evidence="7">MADS-box domain-containing protein</fullName>
    </recommendedName>
</protein>
<name>A0ABR2UDZ4_9ROSI</name>
<keyword evidence="5" id="KW-0539">Nucleus</keyword>
<reference evidence="8 9" key="1">
    <citation type="journal article" date="2024" name="G3 (Bethesda)">
        <title>Genome assembly of Hibiscus sabdariffa L. provides insights into metabolisms of medicinal natural products.</title>
        <authorList>
            <person name="Kim T."/>
        </authorList>
    </citation>
    <scope>NUCLEOTIDE SEQUENCE [LARGE SCALE GENOMIC DNA]</scope>
    <source>
        <strain evidence="8">TK-2024</strain>
        <tissue evidence="8">Old leaves</tissue>
    </source>
</reference>
<dbReference type="PRINTS" id="PR00404">
    <property type="entry name" value="MADSDOMAIN"/>
</dbReference>
<dbReference type="Gene3D" id="3.40.1810.10">
    <property type="entry name" value="Transcription factor, MADS-box"/>
    <property type="match status" value="1"/>
</dbReference>
<keyword evidence="2" id="KW-0805">Transcription regulation</keyword>
<evidence type="ECO:0000256" key="6">
    <source>
        <dbReference type="SAM" id="Coils"/>
    </source>
</evidence>
<sequence>MTRKRIKITYIKNDVARNAAYKKIKNGMVKKLSELTTLCGVRACVVLYPSGSDSQPEVWPSTAAARSLFSEYKTLSVTRMVNQENFLKQRITKVTEQLEQLREKNRKMELNQIMYQNLGRDGPLNVKEEDLVELEELIDDNLKAIDKRIEALAKQEN</sequence>
<evidence type="ECO:0000313" key="8">
    <source>
        <dbReference type="EMBL" id="KAK9047644.1"/>
    </source>
</evidence>
<feature type="coiled-coil region" evidence="6">
    <location>
        <begin position="84"/>
        <end position="144"/>
    </location>
</feature>
<dbReference type="PANTHER" id="PTHR11945:SF387">
    <property type="entry name" value="AGAMOUS-LIKE MADS-BOX PROTEIN AGL80"/>
    <property type="match status" value="1"/>
</dbReference>
<dbReference type="Proteomes" id="UP001396334">
    <property type="component" value="Unassembled WGS sequence"/>
</dbReference>
<dbReference type="SMART" id="SM00432">
    <property type="entry name" value="MADS"/>
    <property type="match status" value="1"/>
</dbReference>
<comment type="caution">
    <text evidence="8">The sequence shown here is derived from an EMBL/GenBank/DDBJ whole genome shotgun (WGS) entry which is preliminary data.</text>
</comment>
<evidence type="ECO:0000256" key="1">
    <source>
        <dbReference type="ARBA" id="ARBA00004123"/>
    </source>
</evidence>
<evidence type="ECO:0000256" key="4">
    <source>
        <dbReference type="ARBA" id="ARBA00023163"/>
    </source>
</evidence>
<dbReference type="PANTHER" id="PTHR11945">
    <property type="entry name" value="MADS BOX PROTEIN"/>
    <property type="match status" value="1"/>
</dbReference>
<keyword evidence="4" id="KW-0804">Transcription</keyword>
<dbReference type="Pfam" id="PF00319">
    <property type="entry name" value="SRF-TF"/>
    <property type="match status" value="1"/>
</dbReference>
<feature type="domain" description="MADS-box" evidence="7">
    <location>
        <begin position="1"/>
        <end position="50"/>
    </location>
</feature>
<dbReference type="CDD" id="cd00266">
    <property type="entry name" value="MADS_SRF_like"/>
    <property type="match status" value="1"/>
</dbReference>
<dbReference type="EMBL" id="JBBPBN010000001">
    <property type="protein sequence ID" value="KAK9047644.1"/>
    <property type="molecule type" value="Genomic_DNA"/>
</dbReference>
<dbReference type="InterPro" id="IPR002100">
    <property type="entry name" value="TF_MADSbox"/>
</dbReference>
<keyword evidence="9" id="KW-1185">Reference proteome</keyword>
<dbReference type="SUPFAM" id="SSF55455">
    <property type="entry name" value="SRF-like"/>
    <property type="match status" value="1"/>
</dbReference>
<evidence type="ECO:0000259" key="7">
    <source>
        <dbReference type="PROSITE" id="PS50066"/>
    </source>
</evidence>
<evidence type="ECO:0000256" key="2">
    <source>
        <dbReference type="ARBA" id="ARBA00023015"/>
    </source>
</evidence>
<dbReference type="InterPro" id="IPR036879">
    <property type="entry name" value="TF_MADSbox_sf"/>
</dbReference>
<evidence type="ECO:0000313" key="9">
    <source>
        <dbReference type="Proteomes" id="UP001396334"/>
    </source>
</evidence>
<keyword evidence="6" id="KW-0175">Coiled coil</keyword>
<evidence type="ECO:0000256" key="5">
    <source>
        <dbReference type="ARBA" id="ARBA00023242"/>
    </source>
</evidence>
<comment type="subcellular location">
    <subcellularLocation>
        <location evidence="1">Nucleus</location>
    </subcellularLocation>
</comment>
<dbReference type="InterPro" id="IPR033897">
    <property type="entry name" value="SRF-like_MADS-box"/>
</dbReference>
<proteinExistence type="predicted"/>
<organism evidence="8 9">
    <name type="scientific">Hibiscus sabdariffa</name>
    <name type="common">roselle</name>
    <dbReference type="NCBI Taxonomy" id="183260"/>
    <lineage>
        <taxon>Eukaryota</taxon>
        <taxon>Viridiplantae</taxon>
        <taxon>Streptophyta</taxon>
        <taxon>Embryophyta</taxon>
        <taxon>Tracheophyta</taxon>
        <taxon>Spermatophyta</taxon>
        <taxon>Magnoliopsida</taxon>
        <taxon>eudicotyledons</taxon>
        <taxon>Gunneridae</taxon>
        <taxon>Pentapetalae</taxon>
        <taxon>rosids</taxon>
        <taxon>malvids</taxon>
        <taxon>Malvales</taxon>
        <taxon>Malvaceae</taxon>
        <taxon>Malvoideae</taxon>
        <taxon>Hibiscus</taxon>
    </lineage>
</organism>
<gene>
    <name evidence="8" type="ORF">V6N11_053483</name>
</gene>
<evidence type="ECO:0000256" key="3">
    <source>
        <dbReference type="ARBA" id="ARBA00023125"/>
    </source>
</evidence>
<dbReference type="PROSITE" id="PS50066">
    <property type="entry name" value="MADS_BOX_2"/>
    <property type="match status" value="1"/>
</dbReference>
<keyword evidence="3" id="KW-0238">DNA-binding</keyword>
<accession>A0ABR2UDZ4</accession>